<dbReference type="Proteomes" id="UP000226431">
    <property type="component" value="Unassembled WGS sequence"/>
</dbReference>
<dbReference type="Gene3D" id="3.40.50.1000">
    <property type="entry name" value="HAD superfamily/HAD-like"/>
    <property type="match status" value="1"/>
</dbReference>
<organism evidence="2 3">
    <name type="scientific">Ophiocordyceps camponoti-rufipedis</name>
    <dbReference type="NCBI Taxonomy" id="2004952"/>
    <lineage>
        <taxon>Eukaryota</taxon>
        <taxon>Fungi</taxon>
        <taxon>Dikarya</taxon>
        <taxon>Ascomycota</taxon>
        <taxon>Pezizomycotina</taxon>
        <taxon>Sordariomycetes</taxon>
        <taxon>Hypocreomycetidae</taxon>
        <taxon>Hypocreales</taxon>
        <taxon>Ophiocordycipitaceae</taxon>
        <taxon>Ophiocordyceps</taxon>
    </lineage>
</organism>
<evidence type="ECO:0000313" key="2">
    <source>
        <dbReference type="EMBL" id="PHH75025.1"/>
    </source>
</evidence>
<dbReference type="AlphaFoldDB" id="A0A2C5YZL7"/>
<dbReference type="EMBL" id="NJES01000239">
    <property type="protein sequence ID" value="PHH75025.1"/>
    <property type="molecule type" value="Genomic_DNA"/>
</dbReference>
<dbReference type="InterPro" id="IPR006439">
    <property type="entry name" value="HAD-SF_hydro_IA"/>
</dbReference>
<dbReference type="InterPro" id="IPR023214">
    <property type="entry name" value="HAD_sf"/>
</dbReference>
<dbReference type="PANTHER" id="PTHR43885">
    <property type="entry name" value="HALOACID DEHALOGENASE-LIKE HYDROLASE"/>
    <property type="match status" value="1"/>
</dbReference>
<feature type="region of interest" description="Disordered" evidence="1">
    <location>
        <begin position="5"/>
        <end position="40"/>
    </location>
</feature>
<dbReference type="PANTHER" id="PTHR43885:SF1">
    <property type="entry name" value="SUPERFAMILY HYDROLASE, PUTATIVE (AFU_ORTHOLOGUE AFUA_4G13290)-RELATED"/>
    <property type="match status" value="1"/>
</dbReference>
<keyword evidence="3" id="KW-1185">Reference proteome</keyword>
<gene>
    <name evidence="2" type="ORF">CDD80_2671</name>
</gene>
<comment type="caution">
    <text evidence="2">The sequence shown here is derived from an EMBL/GenBank/DDBJ whole genome shotgun (WGS) entry which is preliminary data.</text>
</comment>
<dbReference type="STRING" id="2004952.A0A2C5YZL7"/>
<dbReference type="SFLD" id="SFLDS00003">
    <property type="entry name" value="Haloacid_Dehalogenase"/>
    <property type="match status" value="1"/>
</dbReference>
<feature type="compositionally biased region" description="Low complexity" evidence="1">
    <location>
        <begin position="160"/>
        <end position="177"/>
    </location>
</feature>
<dbReference type="InterPro" id="IPR036412">
    <property type="entry name" value="HAD-like_sf"/>
</dbReference>
<dbReference type="GO" id="GO:0016791">
    <property type="term" value="F:phosphatase activity"/>
    <property type="evidence" value="ECO:0007669"/>
    <property type="project" value="UniProtKB-ARBA"/>
</dbReference>
<feature type="region of interest" description="Disordered" evidence="1">
    <location>
        <begin position="159"/>
        <end position="183"/>
    </location>
</feature>
<sequence>MEVWITAGSKVQGGAARRPGSINSIMDHPPQPDRNKPDGRSIPRVVEKALAARIQARADVTSILLPACSDWPYSSPDSLQPKAARPLFHVASRPGQHRAPHQQQTTPPSSVPKDMGPMRGPASCQLVASRAAGRPNLLPRTVRTVAGLGPSHMNHLVAQTSSTASTSTSNPRPSCRRSPPPASSIMSTSRWFASMFAHVDDSAPSPILRGIIFDMDGTLCQPQTYMFAEMRAALGIAPSVDILHHIDSLPYDHQPAAAAAIRAIEGRAMLSQKPQPGLGRLMSYLDARGIPKAICTRNYDLPVQNLLSKFLVGSIFSPVVTRDFRPPKPHPAGLLHIAACWGLYDDDGQPDASNLIMVGDSLDDMTAGRMAGATTVLLVNDVNYGLARHPHTDLTIKRLDELVAILEWGFEFAR</sequence>
<evidence type="ECO:0000313" key="3">
    <source>
        <dbReference type="Proteomes" id="UP000226431"/>
    </source>
</evidence>
<accession>A0A2C5YZL7</accession>
<proteinExistence type="predicted"/>
<feature type="compositionally biased region" description="Basic and acidic residues" evidence="1">
    <location>
        <begin position="30"/>
        <end position="40"/>
    </location>
</feature>
<dbReference type="CDD" id="cd01427">
    <property type="entry name" value="HAD_like"/>
    <property type="match status" value="1"/>
</dbReference>
<dbReference type="Gene3D" id="1.10.260.80">
    <property type="match status" value="1"/>
</dbReference>
<reference evidence="2 3" key="1">
    <citation type="submission" date="2017-06" db="EMBL/GenBank/DDBJ databases">
        <title>Ant-infecting Ophiocordyceps genomes reveal a high diversity of potential behavioral manipulation genes and a possible major role for enterotoxins.</title>
        <authorList>
            <person name="De Bekker C."/>
            <person name="Evans H.C."/>
            <person name="Brachmann A."/>
            <person name="Hughes D.P."/>
        </authorList>
    </citation>
    <scope>NUCLEOTIDE SEQUENCE [LARGE SCALE GENOMIC DNA]</scope>
    <source>
        <strain evidence="2 3">Map16</strain>
    </source>
</reference>
<evidence type="ECO:0000256" key="1">
    <source>
        <dbReference type="SAM" id="MobiDB-lite"/>
    </source>
</evidence>
<dbReference type="OrthoDB" id="426235at2759"/>
<feature type="region of interest" description="Disordered" evidence="1">
    <location>
        <begin position="93"/>
        <end position="117"/>
    </location>
</feature>
<dbReference type="NCBIfam" id="TIGR01549">
    <property type="entry name" value="HAD-SF-IA-v1"/>
    <property type="match status" value="1"/>
</dbReference>
<protein>
    <submittedName>
        <fullName evidence="2">Uncharacterized protein</fullName>
    </submittedName>
</protein>
<dbReference type="SUPFAM" id="SSF56784">
    <property type="entry name" value="HAD-like"/>
    <property type="match status" value="1"/>
</dbReference>
<dbReference type="SFLD" id="SFLDG01129">
    <property type="entry name" value="C1.5:_HAD__Beta-PGM__Phosphata"/>
    <property type="match status" value="1"/>
</dbReference>
<name>A0A2C5YZL7_9HYPO</name>
<dbReference type="Pfam" id="PF00702">
    <property type="entry name" value="Hydrolase"/>
    <property type="match status" value="1"/>
</dbReference>